<evidence type="ECO:0000256" key="9">
    <source>
        <dbReference type="ARBA" id="ARBA00023172"/>
    </source>
</evidence>
<dbReference type="GO" id="GO:0007059">
    <property type="term" value="P:chromosome segregation"/>
    <property type="evidence" value="ECO:0007669"/>
    <property type="project" value="UniProtKB-UniRule"/>
</dbReference>
<dbReference type="NCBIfam" id="NF001399">
    <property type="entry name" value="PRK00283.1"/>
    <property type="match status" value="1"/>
</dbReference>
<keyword evidence="8 11" id="KW-0238">DNA-binding</keyword>
<organism evidence="14 15">
    <name type="scientific">Desulfomonile tiedjei</name>
    <dbReference type="NCBI Taxonomy" id="2358"/>
    <lineage>
        <taxon>Bacteria</taxon>
        <taxon>Pseudomonadati</taxon>
        <taxon>Thermodesulfobacteriota</taxon>
        <taxon>Desulfomonilia</taxon>
        <taxon>Desulfomonilales</taxon>
        <taxon>Desulfomonilaceae</taxon>
        <taxon>Desulfomonile</taxon>
    </lineage>
</organism>
<dbReference type="Pfam" id="PF00589">
    <property type="entry name" value="Phage_integrase"/>
    <property type="match status" value="1"/>
</dbReference>
<comment type="subunit">
    <text evidence="11">Forms a cyclic heterotetrameric complex composed of two molecules of XerC and two molecules of XerD.</text>
</comment>
<evidence type="ECO:0000259" key="12">
    <source>
        <dbReference type="PROSITE" id="PS51898"/>
    </source>
</evidence>
<evidence type="ECO:0000256" key="2">
    <source>
        <dbReference type="ARBA" id="ARBA00010450"/>
    </source>
</evidence>
<dbReference type="Proteomes" id="UP000807825">
    <property type="component" value="Unassembled WGS sequence"/>
</dbReference>
<evidence type="ECO:0000256" key="11">
    <source>
        <dbReference type="HAMAP-Rule" id="MF_01807"/>
    </source>
</evidence>
<evidence type="ECO:0000256" key="6">
    <source>
        <dbReference type="ARBA" id="ARBA00022829"/>
    </source>
</evidence>
<evidence type="ECO:0000313" key="14">
    <source>
        <dbReference type="EMBL" id="MBI5251072.1"/>
    </source>
</evidence>
<reference evidence="14" key="1">
    <citation type="submission" date="2020-07" db="EMBL/GenBank/DDBJ databases">
        <title>Huge and variable diversity of episymbiotic CPR bacteria and DPANN archaea in groundwater ecosystems.</title>
        <authorList>
            <person name="He C.Y."/>
            <person name="Keren R."/>
            <person name="Whittaker M."/>
            <person name="Farag I.F."/>
            <person name="Doudna J."/>
            <person name="Cate J.H.D."/>
            <person name="Banfield J.F."/>
        </authorList>
    </citation>
    <scope>NUCLEOTIDE SEQUENCE</scope>
    <source>
        <strain evidence="14">NC_groundwater_1664_Pr3_B-0.1um_52_9</strain>
    </source>
</reference>
<feature type="domain" description="Core-binding (CB)" evidence="13">
    <location>
        <begin position="7"/>
        <end position="93"/>
    </location>
</feature>
<dbReference type="HAMAP" id="MF_01808">
    <property type="entry name" value="Recomb_XerC_XerD"/>
    <property type="match status" value="1"/>
</dbReference>
<dbReference type="AlphaFoldDB" id="A0A9D6V3Y1"/>
<keyword evidence="6 11" id="KW-0159">Chromosome partition</keyword>
<dbReference type="CDD" id="cd00798">
    <property type="entry name" value="INT_XerDC_C"/>
    <property type="match status" value="1"/>
</dbReference>
<dbReference type="InterPro" id="IPR011932">
    <property type="entry name" value="Recomb_XerD"/>
</dbReference>
<name>A0A9D6V3Y1_9BACT</name>
<feature type="active site" description="O-(3'-phospho-DNA)-tyrosine intermediate" evidence="11">
    <location>
        <position position="284"/>
    </location>
</feature>
<dbReference type="InterPro" id="IPR013762">
    <property type="entry name" value="Integrase-like_cat_sf"/>
</dbReference>
<dbReference type="GO" id="GO:0003677">
    <property type="term" value="F:DNA binding"/>
    <property type="evidence" value="ECO:0007669"/>
    <property type="project" value="UniProtKB-UniRule"/>
</dbReference>
<evidence type="ECO:0000256" key="5">
    <source>
        <dbReference type="ARBA" id="ARBA00022618"/>
    </source>
</evidence>
<dbReference type="InterPro" id="IPR010998">
    <property type="entry name" value="Integrase_recombinase_N"/>
</dbReference>
<dbReference type="NCBIfam" id="TIGR02225">
    <property type="entry name" value="recomb_XerD"/>
    <property type="match status" value="1"/>
</dbReference>
<evidence type="ECO:0000256" key="7">
    <source>
        <dbReference type="ARBA" id="ARBA00022908"/>
    </source>
</evidence>
<feature type="active site" evidence="11">
    <location>
        <position position="275"/>
    </location>
</feature>
<comment type="subcellular location">
    <subcellularLocation>
        <location evidence="1 11">Cytoplasm</location>
    </subcellularLocation>
</comment>
<dbReference type="SUPFAM" id="SSF56349">
    <property type="entry name" value="DNA breaking-rejoining enzymes"/>
    <property type="match status" value="1"/>
</dbReference>
<comment type="similarity">
    <text evidence="2 11">Belongs to the 'phage' integrase family. XerD subfamily.</text>
</comment>
<dbReference type="InterPro" id="IPR004107">
    <property type="entry name" value="Integrase_SAM-like_N"/>
</dbReference>
<evidence type="ECO:0000256" key="1">
    <source>
        <dbReference type="ARBA" id="ARBA00004496"/>
    </source>
</evidence>
<accession>A0A9D6V3Y1</accession>
<dbReference type="EMBL" id="JACRDE010000429">
    <property type="protein sequence ID" value="MBI5251072.1"/>
    <property type="molecule type" value="Genomic_DNA"/>
</dbReference>
<keyword evidence="5 11" id="KW-0132">Cell division</keyword>
<feature type="active site" evidence="11">
    <location>
        <position position="178"/>
    </location>
</feature>
<dbReference type="PROSITE" id="PS51898">
    <property type="entry name" value="TYR_RECOMBINASE"/>
    <property type="match status" value="1"/>
</dbReference>
<feature type="active site" evidence="11">
    <location>
        <position position="154"/>
    </location>
</feature>
<comment type="function">
    <text evidence="11">Site-specific tyrosine recombinase, which acts by catalyzing the cutting and rejoining of the recombining DNA molecules. The XerC-XerD complex is essential to convert dimers of the bacterial chromosome into monomers to permit their segregation at cell division. It also contributes to the segregational stability of plasmids.</text>
</comment>
<proteinExistence type="inferred from homology"/>
<keyword evidence="4 11" id="KW-0963">Cytoplasm</keyword>
<evidence type="ECO:0000256" key="4">
    <source>
        <dbReference type="ARBA" id="ARBA00022490"/>
    </source>
</evidence>
<feature type="active site" evidence="11">
    <location>
        <position position="252"/>
    </location>
</feature>
<dbReference type="GO" id="GO:0051301">
    <property type="term" value="P:cell division"/>
    <property type="evidence" value="ECO:0007669"/>
    <property type="project" value="UniProtKB-KW"/>
</dbReference>
<sequence>MKQDKSKDLGTVIAGFLDHLIVDEGLARLTIESYGSDLKGFSKFLSRKGITDVVKIGREEILLFLGMMAARGFSPRTRARKVSCIKSFFRFLNERGYVREDPTEHVDTPRLPKRLPEYLEPQEVIALLSASDTNIPEGARDNAMFELIYACGLRVSELVSLEIYRVDLEMGCVTVMGKGSRERIVPMGIPALNAVIAYMENIRPLLLRGRRSDALFVTRRGKSMTRQSFWKIVKKTTIKAGIRKEISPHTLRHSFATHLVQNDADLRWVQVMLGHADISTTEIYTHVARQRLKQLHTSCHPRG</sequence>
<dbReference type="InterPro" id="IPR002104">
    <property type="entry name" value="Integrase_catalytic"/>
</dbReference>
<dbReference type="PROSITE" id="PS51900">
    <property type="entry name" value="CB"/>
    <property type="match status" value="1"/>
</dbReference>
<comment type="caution">
    <text evidence="14">The sequence shown here is derived from an EMBL/GenBank/DDBJ whole genome shotgun (WGS) entry which is preliminary data.</text>
</comment>
<dbReference type="InterPro" id="IPR023009">
    <property type="entry name" value="Tyrosine_recombinase_XerC/XerD"/>
</dbReference>
<dbReference type="Pfam" id="PF02899">
    <property type="entry name" value="Phage_int_SAM_1"/>
    <property type="match status" value="1"/>
</dbReference>
<dbReference type="PANTHER" id="PTHR30349:SF90">
    <property type="entry name" value="TYROSINE RECOMBINASE XERD"/>
    <property type="match status" value="1"/>
</dbReference>
<evidence type="ECO:0000256" key="10">
    <source>
        <dbReference type="ARBA" id="ARBA00023306"/>
    </source>
</evidence>
<dbReference type="InterPro" id="IPR044068">
    <property type="entry name" value="CB"/>
</dbReference>
<dbReference type="GO" id="GO:0005737">
    <property type="term" value="C:cytoplasm"/>
    <property type="evidence" value="ECO:0007669"/>
    <property type="project" value="UniProtKB-SubCell"/>
</dbReference>
<evidence type="ECO:0000313" key="15">
    <source>
        <dbReference type="Proteomes" id="UP000807825"/>
    </source>
</evidence>
<feature type="domain" description="Tyr recombinase" evidence="12">
    <location>
        <begin position="114"/>
        <end position="297"/>
    </location>
</feature>
<dbReference type="HAMAP" id="MF_01807">
    <property type="entry name" value="Recomb_XerD"/>
    <property type="match status" value="1"/>
</dbReference>
<dbReference type="Gene3D" id="1.10.150.130">
    <property type="match status" value="1"/>
</dbReference>
<keyword evidence="10 11" id="KW-0131">Cell cycle</keyword>
<dbReference type="Gene3D" id="1.10.443.10">
    <property type="entry name" value="Intergrase catalytic core"/>
    <property type="match status" value="1"/>
</dbReference>
<evidence type="ECO:0000256" key="8">
    <source>
        <dbReference type="ARBA" id="ARBA00023125"/>
    </source>
</evidence>
<dbReference type="InterPro" id="IPR011010">
    <property type="entry name" value="DNA_brk_join_enz"/>
</dbReference>
<evidence type="ECO:0000256" key="3">
    <source>
        <dbReference type="ARBA" id="ARBA00015810"/>
    </source>
</evidence>
<evidence type="ECO:0000259" key="13">
    <source>
        <dbReference type="PROSITE" id="PS51900"/>
    </source>
</evidence>
<keyword evidence="7 11" id="KW-0229">DNA integration</keyword>
<dbReference type="GO" id="GO:0006313">
    <property type="term" value="P:DNA transposition"/>
    <property type="evidence" value="ECO:0007669"/>
    <property type="project" value="UniProtKB-UniRule"/>
</dbReference>
<protein>
    <recommendedName>
        <fullName evidence="3 11">Tyrosine recombinase XerD</fullName>
    </recommendedName>
</protein>
<keyword evidence="9 11" id="KW-0233">DNA recombination</keyword>
<dbReference type="PANTHER" id="PTHR30349">
    <property type="entry name" value="PHAGE INTEGRASE-RELATED"/>
    <property type="match status" value="1"/>
</dbReference>
<gene>
    <name evidence="11 14" type="primary">xerD</name>
    <name evidence="14" type="ORF">HY912_16410</name>
</gene>
<dbReference type="InterPro" id="IPR050090">
    <property type="entry name" value="Tyrosine_recombinase_XerCD"/>
</dbReference>
<feature type="active site" evidence="11">
    <location>
        <position position="249"/>
    </location>
</feature>
<dbReference type="GO" id="GO:0009037">
    <property type="term" value="F:tyrosine-based site-specific recombinase activity"/>
    <property type="evidence" value="ECO:0007669"/>
    <property type="project" value="UniProtKB-UniRule"/>
</dbReference>